<dbReference type="Proteomes" id="UP000076761">
    <property type="component" value="Unassembled WGS sequence"/>
</dbReference>
<proteinExistence type="predicted"/>
<dbReference type="InParanoid" id="A0A165P1S5"/>
<feature type="compositionally biased region" description="Basic residues" evidence="1">
    <location>
        <begin position="126"/>
        <end position="139"/>
    </location>
</feature>
<keyword evidence="3" id="KW-1185">Reference proteome</keyword>
<dbReference type="PANTHER" id="PTHR40635:SF1">
    <property type="match status" value="1"/>
</dbReference>
<feature type="compositionally biased region" description="Basic and acidic residues" evidence="1">
    <location>
        <begin position="140"/>
        <end position="150"/>
    </location>
</feature>
<evidence type="ECO:0000313" key="3">
    <source>
        <dbReference type="Proteomes" id="UP000076761"/>
    </source>
</evidence>
<dbReference type="AlphaFoldDB" id="A0A165P1S5"/>
<dbReference type="PANTHER" id="PTHR40635">
    <property type="match status" value="1"/>
</dbReference>
<evidence type="ECO:0000256" key="1">
    <source>
        <dbReference type="SAM" id="MobiDB-lite"/>
    </source>
</evidence>
<feature type="compositionally biased region" description="Basic residues" evidence="1">
    <location>
        <begin position="176"/>
        <end position="188"/>
    </location>
</feature>
<name>A0A165P1S5_9AGAM</name>
<reference evidence="2 3" key="1">
    <citation type="journal article" date="2016" name="Mol. Biol. Evol.">
        <title>Comparative Genomics of Early-Diverging Mushroom-Forming Fungi Provides Insights into the Origins of Lignocellulose Decay Capabilities.</title>
        <authorList>
            <person name="Nagy L.G."/>
            <person name="Riley R."/>
            <person name="Tritt A."/>
            <person name="Adam C."/>
            <person name="Daum C."/>
            <person name="Floudas D."/>
            <person name="Sun H."/>
            <person name="Yadav J.S."/>
            <person name="Pangilinan J."/>
            <person name="Larsson K.H."/>
            <person name="Matsuura K."/>
            <person name="Barry K."/>
            <person name="Labutti K."/>
            <person name="Kuo R."/>
            <person name="Ohm R.A."/>
            <person name="Bhattacharya S.S."/>
            <person name="Shirouzu T."/>
            <person name="Yoshinaga Y."/>
            <person name="Martin F.M."/>
            <person name="Grigoriev I.V."/>
            <person name="Hibbett D.S."/>
        </authorList>
    </citation>
    <scope>NUCLEOTIDE SEQUENCE [LARGE SCALE GENOMIC DNA]</scope>
    <source>
        <strain evidence="2 3">HHB14362 ss-1</strain>
    </source>
</reference>
<feature type="region of interest" description="Disordered" evidence="1">
    <location>
        <begin position="103"/>
        <end position="191"/>
    </location>
</feature>
<protein>
    <submittedName>
        <fullName evidence="2">Uncharacterized protein</fullName>
    </submittedName>
</protein>
<feature type="region of interest" description="Disordered" evidence="1">
    <location>
        <begin position="294"/>
        <end position="319"/>
    </location>
</feature>
<feature type="compositionally biased region" description="Acidic residues" evidence="1">
    <location>
        <begin position="151"/>
        <end position="172"/>
    </location>
</feature>
<gene>
    <name evidence="2" type="ORF">NEOLEDRAFT_1075785</name>
</gene>
<evidence type="ECO:0000313" key="2">
    <source>
        <dbReference type="EMBL" id="KZT20408.1"/>
    </source>
</evidence>
<sequence>MPFRARNLFYLRISKSDVIPLYLYLDERHIEWMSDRVLQHVLADLRPLIGPKMKAESQLTEGPSGKKGIVDVYRGDFYQFAYFFRGMEPHSVILKTRNFVAAPDRPKGQMLPSPSPEPARQSERGTKRKKSCASLKQKAKGKERARTRDINEDELEDFESEEDVISGDDDADYTPRHRSSRARRRPKRTTQEAIEVEDNFVDDADDTQMIEGTNQELIVKEETEDVLPATPAPDGHSQESSTTIVINVDEEESKPKPILQLRYKGFSISGRYLCVIVEPWPPIRSASRAPSLAPLQSTGLRRPSIAPPDFVPSTGLRERTPLFLPDDDRGETPAPFLNSRVLPPVPAFNDPAPDQSIEGYDESDMMAFSQVLHSAGDLRGIEVDDDDIDGAVLFGDADETREL</sequence>
<dbReference type="EMBL" id="KV425621">
    <property type="protein sequence ID" value="KZT20408.1"/>
    <property type="molecule type" value="Genomic_DNA"/>
</dbReference>
<dbReference type="OrthoDB" id="5374757at2759"/>
<accession>A0A165P1S5</accession>
<organism evidence="2 3">
    <name type="scientific">Neolentinus lepideus HHB14362 ss-1</name>
    <dbReference type="NCBI Taxonomy" id="1314782"/>
    <lineage>
        <taxon>Eukaryota</taxon>
        <taxon>Fungi</taxon>
        <taxon>Dikarya</taxon>
        <taxon>Basidiomycota</taxon>
        <taxon>Agaricomycotina</taxon>
        <taxon>Agaricomycetes</taxon>
        <taxon>Gloeophyllales</taxon>
        <taxon>Gloeophyllaceae</taxon>
        <taxon>Neolentinus</taxon>
    </lineage>
</organism>